<dbReference type="RefSeq" id="WP_285612354.1">
    <property type="nucleotide sequence ID" value="NZ_BSSD01000008.1"/>
</dbReference>
<evidence type="ECO:0000313" key="3">
    <source>
        <dbReference type="Proteomes" id="UP001165042"/>
    </source>
</evidence>
<feature type="transmembrane region" description="Helical" evidence="1">
    <location>
        <begin position="281"/>
        <end position="299"/>
    </location>
</feature>
<feature type="transmembrane region" description="Helical" evidence="1">
    <location>
        <begin position="151"/>
        <end position="170"/>
    </location>
</feature>
<feature type="transmembrane region" description="Helical" evidence="1">
    <location>
        <begin position="305"/>
        <end position="325"/>
    </location>
</feature>
<keyword evidence="1" id="KW-1133">Transmembrane helix</keyword>
<name>A0A9W6QPK5_9PSEU</name>
<feature type="transmembrane region" description="Helical" evidence="1">
    <location>
        <begin position="257"/>
        <end position="276"/>
    </location>
</feature>
<dbReference type="Proteomes" id="UP001165042">
    <property type="component" value="Unassembled WGS sequence"/>
</dbReference>
<feature type="transmembrane region" description="Helical" evidence="1">
    <location>
        <begin position="228"/>
        <end position="245"/>
    </location>
</feature>
<sequence>MTSRWAFVAALATTGALLLRHPAPPGAVGGWGWLVLVAATAALVALWRFPGRAWPWVLVIGGALSTADAVLWVDNWPLPPETSAAVRLQVVSVITSVAAVLLVLGALGGAGRLLAVGHRAHGSALAGIAVGAFTASGPLARSRFEPSIWDLVPFVAAGLAVAGAAAAVLVSRRDSRTTAGPPWVLAAGVLAVAASALPELDDRLRLVSVIALVGLAALTAVRATLETTALVVVAVVGIALVRAGIRLDGHPVGARPSVLAWLALVGGVLVFAAFALTAVRALLFTVTATAAGLVLPVFVDDGSGYAMALLGVGAGLVVLAGSVVAERCGDSPLVVVVLGLVGASAGPLGDLGLGNGVLLDNNHPTWWVTLALVAAAALVATGAAMERYGTRSPITAELSA</sequence>
<dbReference type="EMBL" id="BSSD01000008">
    <property type="protein sequence ID" value="GLW94208.1"/>
    <property type="molecule type" value="Genomic_DNA"/>
</dbReference>
<keyword evidence="3" id="KW-1185">Reference proteome</keyword>
<feature type="transmembrane region" description="Helical" evidence="1">
    <location>
        <begin position="182"/>
        <end position="198"/>
    </location>
</feature>
<feature type="transmembrane region" description="Helical" evidence="1">
    <location>
        <begin position="30"/>
        <end position="47"/>
    </location>
</feature>
<feature type="transmembrane region" description="Helical" evidence="1">
    <location>
        <begin position="204"/>
        <end position="221"/>
    </location>
</feature>
<gene>
    <name evidence="2" type="ORF">Aglo03_50240</name>
</gene>
<evidence type="ECO:0000313" key="2">
    <source>
        <dbReference type="EMBL" id="GLW94208.1"/>
    </source>
</evidence>
<keyword evidence="1" id="KW-0812">Transmembrane</keyword>
<organism evidence="2 3">
    <name type="scientific">Actinokineospora globicatena</name>
    <dbReference type="NCBI Taxonomy" id="103729"/>
    <lineage>
        <taxon>Bacteria</taxon>
        <taxon>Bacillati</taxon>
        <taxon>Actinomycetota</taxon>
        <taxon>Actinomycetes</taxon>
        <taxon>Pseudonocardiales</taxon>
        <taxon>Pseudonocardiaceae</taxon>
        <taxon>Actinokineospora</taxon>
    </lineage>
</organism>
<feature type="transmembrane region" description="Helical" evidence="1">
    <location>
        <begin position="120"/>
        <end position="139"/>
    </location>
</feature>
<feature type="transmembrane region" description="Helical" evidence="1">
    <location>
        <begin position="365"/>
        <end position="385"/>
    </location>
</feature>
<dbReference type="AlphaFoldDB" id="A0A9W6QPK5"/>
<accession>A0A9W6QPK5</accession>
<evidence type="ECO:0000256" key="1">
    <source>
        <dbReference type="SAM" id="Phobius"/>
    </source>
</evidence>
<protein>
    <submittedName>
        <fullName evidence="2">Uncharacterized protein</fullName>
    </submittedName>
</protein>
<proteinExistence type="predicted"/>
<feature type="transmembrane region" description="Helical" evidence="1">
    <location>
        <begin position="332"/>
        <end position="353"/>
    </location>
</feature>
<comment type="caution">
    <text evidence="2">The sequence shown here is derived from an EMBL/GenBank/DDBJ whole genome shotgun (WGS) entry which is preliminary data.</text>
</comment>
<keyword evidence="1" id="KW-0472">Membrane</keyword>
<feature type="transmembrane region" description="Helical" evidence="1">
    <location>
        <begin position="85"/>
        <end position="108"/>
    </location>
</feature>
<reference evidence="2" key="1">
    <citation type="submission" date="2023-02" db="EMBL/GenBank/DDBJ databases">
        <title>Actinokineospora globicatena NBRC 15670.</title>
        <authorList>
            <person name="Ichikawa N."/>
            <person name="Sato H."/>
            <person name="Tonouchi N."/>
        </authorList>
    </citation>
    <scope>NUCLEOTIDE SEQUENCE</scope>
    <source>
        <strain evidence="2">NBRC 15670</strain>
    </source>
</reference>
<feature type="transmembrane region" description="Helical" evidence="1">
    <location>
        <begin position="54"/>
        <end position="73"/>
    </location>
</feature>